<sequence>MQIRTLYRHELDQANALCMASFMHSVAPLLPAQAITTFTEVASVNAFAERLQGDNLMLVCEVQGRLAGLVELKQGRHVAMLFVCPARQRQGIGRRLIEAALGHARSQTVTVSASLPSVAAYQRYGFSQAGEVGEHAGLIYQPMQKVLSM</sequence>
<evidence type="ECO:0000313" key="3">
    <source>
        <dbReference type="Proteomes" id="UP000594430"/>
    </source>
</evidence>
<dbReference type="InterPro" id="IPR000182">
    <property type="entry name" value="GNAT_dom"/>
</dbReference>
<dbReference type="CDD" id="cd04301">
    <property type="entry name" value="NAT_SF"/>
    <property type="match status" value="1"/>
</dbReference>
<name>A0A7S9QAD4_9PSED</name>
<proteinExistence type="predicted"/>
<dbReference type="Gene3D" id="3.40.630.30">
    <property type="match status" value="1"/>
</dbReference>
<dbReference type="PANTHER" id="PTHR43451:SF1">
    <property type="entry name" value="ACETYLTRANSFERASE"/>
    <property type="match status" value="1"/>
</dbReference>
<dbReference type="Proteomes" id="UP000594430">
    <property type="component" value="Chromosome"/>
</dbReference>
<dbReference type="EMBL" id="CP064946">
    <property type="protein sequence ID" value="QPH50901.1"/>
    <property type="molecule type" value="Genomic_DNA"/>
</dbReference>
<dbReference type="InterPro" id="IPR052564">
    <property type="entry name" value="N-acetyltrans/Recomb-assoc"/>
</dbReference>
<dbReference type="GO" id="GO:0016747">
    <property type="term" value="F:acyltransferase activity, transferring groups other than amino-acyl groups"/>
    <property type="evidence" value="ECO:0007669"/>
    <property type="project" value="InterPro"/>
</dbReference>
<evidence type="ECO:0000313" key="2">
    <source>
        <dbReference type="EMBL" id="QPH50901.1"/>
    </source>
</evidence>
<feature type="domain" description="N-acetyltransferase" evidence="1">
    <location>
        <begin position="1"/>
        <end position="148"/>
    </location>
</feature>
<gene>
    <name evidence="2" type="ORF">IZU98_09495</name>
</gene>
<dbReference type="RefSeq" id="WP_081783936.1">
    <property type="nucleotide sequence ID" value="NZ_CANLYG010000005.1"/>
</dbReference>
<accession>A0A7S9QAD4</accession>
<dbReference type="AlphaFoldDB" id="A0A7S9QAD4"/>
<organism evidence="2 3">
    <name type="scientific">Pseudomonas fulva</name>
    <dbReference type="NCBI Taxonomy" id="47880"/>
    <lineage>
        <taxon>Bacteria</taxon>
        <taxon>Pseudomonadati</taxon>
        <taxon>Pseudomonadota</taxon>
        <taxon>Gammaproteobacteria</taxon>
        <taxon>Pseudomonadales</taxon>
        <taxon>Pseudomonadaceae</taxon>
        <taxon>Pseudomonas</taxon>
    </lineage>
</organism>
<reference evidence="2 3" key="1">
    <citation type="submission" date="2020-11" db="EMBL/GenBank/DDBJ databases">
        <title>Pseudomonas fulva producing VIM-24.</title>
        <authorList>
            <person name="Liu S."/>
        </authorList>
    </citation>
    <scope>NUCLEOTIDE SEQUENCE [LARGE SCALE GENOMIC DNA]</scope>
    <source>
        <strain evidence="2 3">ZDHY414</strain>
    </source>
</reference>
<dbReference type="GeneID" id="93441923"/>
<dbReference type="Pfam" id="PF13673">
    <property type="entry name" value="Acetyltransf_10"/>
    <property type="match status" value="1"/>
</dbReference>
<dbReference type="SUPFAM" id="SSF55729">
    <property type="entry name" value="Acyl-CoA N-acyltransferases (Nat)"/>
    <property type="match status" value="1"/>
</dbReference>
<evidence type="ECO:0000259" key="1">
    <source>
        <dbReference type="PROSITE" id="PS51186"/>
    </source>
</evidence>
<dbReference type="PROSITE" id="PS51186">
    <property type="entry name" value="GNAT"/>
    <property type="match status" value="1"/>
</dbReference>
<protein>
    <submittedName>
        <fullName evidence="2">GNAT family N-acetyltransferase</fullName>
    </submittedName>
</protein>
<dbReference type="PANTHER" id="PTHR43451">
    <property type="entry name" value="ACETYLTRANSFERASE (GNAT) FAMILY PROTEIN"/>
    <property type="match status" value="1"/>
</dbReference>
<keyword evidence="2" id="KW-0808">Transferase</keyword>
<dbReference type="InterPro" id="IPR016181">
    <property type="entry name" value="Acyl_CoA_acyltransferase"/>
</dbReference>